<dbReference type="InterPro" id="IPR011527">
    <property type="entry name" value="ABC1_TM_dom"/>
</dbReference>
<evidence type="ECO:0000313" key="11">
    <source>
        <dbReference type="EMBL" id="MCT9002704.1"/>
    </source>
</evidence>
<feature type="transmembrane region" description="Helical" evidence="8">
    <location>
        <begin position="255"/>
        <end position="281"/>
    </location>
</feature>
<reference evidence="11 12" key="1">
    <citation type="journal article" date="2024" name="Int. J. Syst. Evol. Microbiol.">
        <title>Microbacterium memoriense sp. nov., a member of the Actinomycetota from marine beach sediment of the north coast of Portugal.</title>
        <authorList>
            <person name="Santos J.D.N.D."/>
            <person name="Klimek D."/>
            <person name="Calusinska M."/>
            <person name="Lobo-da-Cunha A."/>
            <person name="Catita J."/>
            <person name="Goncalves H."/>
            <person name="Gonzalez I."/>
            <person name="Lage O.M."/>
        </authorList>
    </citation>
    <scope>NUCLEOTIDE SEQUENCE [LARGE SCALE GENOMIC DNA]</scope>
    <source>
        <strain evidence="11 12">PMIC_1C1B</strain>
    </source>
</reference>
<dbReference type="Gene3D" id="1.20.1560.10">
    <property type="entry name" value="ABC transporter type 1, transmembrane domain"/>
    <property type="match status" value="1"/>
</dbReference>
<keyword evidence="12" id="KW-1185">Reference proteome</keyword>
<evidence type="ECO:0000256" key="1">
    <source>
        <dbReference type="ARBA" id="ARBA00004651"/>
    </source>
</evidence>
<keyword evidence="3" id="KW-0547">Nucleotide-binding</keyword>
<dbReference type="InterPro" id="IPR003439">
    <property type="entry name" value="ABC_transporter-like_ATP-bd"/>
</dbReference>
<dbReference type="PROSITE" id="PS00211">
    <property type="entry name" value="ABC_TRANSPORTER_1"/>
    <property type="match status" value="1"/>
</dbReference>
<sequence>MTSSAETPLEKQPRLSTVRALARLYPFAKPVLPRLIMGAASALAAALLALSIPLVLEVLVQGPITSGDQMQLIWGAVAVLVLGLLEALMVWLRRWFVLAPSTAVEYTLRTSFYERLQRLPVSFHDRWQSGQLLSRMMQDISMLRRWLAFGVVLLVVNILTIVVGAALLFRWHWALGVTFLLVCAPLWYAGYRFESSYGSLTRQSQDQAGDLATAVEESVHGIRVLKAFGRGGHALKKFTRQAETLRETELSKARAVGWIWFWLVLLPDIAFALCLGVGIVLAQFGQLSVAELVAFFAMATVLRWPMESIGFLFSFLLDARTATDRIYEVFDEENTIVDPAAPVTVPQARGALTFEGAHFRYQDAAPSERDLLDGIDLALEPGETMALVGLTGAGKTTLTTLPARLYDVTAGRVTLDGVDVRDLTLRELRTHVGMAFEDATLFSQTVRENVLLGREDLAAGSPEAEAVLREALDVAQAGFVEDLPKGVDTVIGEEGLSLSGGQRQRLALARAVAARPAVLVLDDPLSALDVETEALVEDALRRVMAATTTLVVAHRPSTVMLADRVALLEGGRVSAVGTHSDLLRTSEHYRHVISSLEDAERQAHGPTETETEGVDL</sequence>
<proteinExistence type="predicted"/>
<comment type="caution">
    <text evidence="11">The sequence shown here is derived from an EMBL/GenBank/DDBJ whole genome shotgun (WGS) entry which is preliminary data.</text>
</comment>
<dbReference type="InterPro" id="IPR003593">
    <property type="entry name" value="AAA+_ATPase"/>
</dbReference>
<name>A0ABT2PDP4_9MICO</name>
<feature type="region of interest" description="Disordered" evidence="7">
    <location>
        <begin position="596"/>
        <end position="616"/>
    </location>
</feature>
<evidence type="ECO:0000256" key="8">
    <source>
        <dbReference type="SAM" id="Phobius"/>
    </source>
</evidence>
<dbReference type="PANTHER" id="PTHR43394:SF1">
    <property type="entry name" value="ATP-BINDING CASSETTE SUB-FAMILY B MEMBER 10, MITOCHONDRIAL"/>
    <property type="match status" value="1"/>
</dbReference>
<dbReference type="PROSITE" id="PS50893">
    <property type="entry name" value="ABC_TRANSPORTER_2"/>
    <property type="match status" value="1"/>
</dbReference>
<feature type="domain" description="ABC transmembrane type-1" evidence="10">
    <location>
        <begin position="36"/>
        <end position="318"/>
    </location>
</feature>
<accession>A0ABT2PDP4</accession>
<gene>
    <name evidence="11" type="ORF">N4R40_10050</name>
</gene>
<dbReference type="SUPFAM" id="SSF90123">
    <property type="entry name" value="ABC transporter transmembrane region"/>
    <property type="match status" value="1"/>
</dbReference>
<dbReference type="InterPro" id="IPR017871">
    <property type="entry name" value="ABC_transporter-like_CS"/>
</dbReference>
<feature type="transmembrane region" description="Helical" evidence="8">
    <location>
        <begin position="72"/>
        <end position="92"/>
    </location>
</feature>
<dbReference type="InterPro" id="IPR027417">
    <property type="entry name" value="P-loop_NTPase"/>
</dbReference>
<dbReference type="Pfam" id="PF00005">
    <property type="entry name" value="ABC_tran"/>
    <property type="match status" value="1"/>
</dbReference>
<dbReference type="SMART" id="SM00382">
    <property type="entry name" value="AAA"/>
    <property type="match status" value="1"/>
</dbReference>
<dbReference type="RefSeq" id="WP_261607238.1">
    <property type="nucleotide sequence ID" value="NZ_JAODOR010000011.1"/>
</dbReference>
<feature type="transmembrane region" description="Helical" evidence="8">
    <location>
        <begin position="173"/>
        <end position="191"/>
    </location>
</feature>
<keyword evidence="4 11" id="KW-0067">ATP-binding</keyword>
<feature type="domain" description="ABC transporter" evidence="9">
    <location>
        <begin position="352"/>
        <end position="595"/>
    </location>
</feature>
<feature type="transmembrane region" description="Helical" evidence="8">
    <location>
        <begin position="31"/>
        <end position="52"/>
    </location>
</feature>
<evidence type="ECO:0000256" key="4">
    <source>
        <dbReference type="ARBA" id="ARBA00022840"/>
    </source>
</evidence>
<comment type="subcellular location">
    <subcellularLocation>
        <location evidence="1">Cell membrane</location>
        <topology evidence="1">Multi-pass membrane protein</topology>
    </subcellularLocation>
</comment>
<evidence type="ECO:0000259" key="9">
    <source>
        <dbReference type="PROSITE" id="PS50893"/>
    </source>
</evidence>
<evidence type="ECO:0000313" key="12">
    <source>
        <dbReference type="Proteomes" id="UP001300496"/>
    </source>
</evidence>
<dbReference type="Proteomes" id="UP001300496">
    <property type="component" value="Unassembled WGS sequence"/>
</dbReference>
<feature type="transmembrane region" description="Helical" evidence="8">
    <location>
        <begin position="293"/>
        <end position="317"/>
    </location>
</feature>
<dbReference type="PROSITE" id="PS50929">
    <property type="entry name" value="ABC_TM1F"/>
    <property type="match status" value="1"/>
</dbReference>
<keyword evidence="5 8" id="KW-1133">Transmembrane helix</keyword>
<dbReference type="Pfam" id="PF00664">
    <property type="entry name" value="ABC_membrane"/>
    <property type="match status" value="1"/>
</dbReference>
<keyword evidence="6 8" id="KW-0472">Membrane</keyword>
<evidence type="ECO:0000256" key="3">
    <source>
        <dbReference type="ARBA" id="ARBA00022741"/>
    </source>
</evidence>
<dbReference type="EMBL" id="JAODOR010000011">
    <property type="protein sequence ID" value="MCT9002704.1"/>
    <property type="molecule type" value="Genomic_DNA"/>
</dbReference>
<evidence type="ECO:0000256" key="5">
    <source>
        <dbReference type="ARBA" id="ARBA00022989"/>
    </source>
</evidence>
<dbReference type="GO" id="GO:0005524">
    <property type="term" value="F:ATP binding"/>
    <property type="evidence" value="ECO:0007669"/>
    <property type="project" value="UniProtKB-KW"/>
</dbReference>
<dbReference type="PANTHER" id="PTHR43394">
    <property type="entry name" value="ATP-DEPENDENT PERMEASE MDL1, MITOCHONDRIAL"/>
    <property type="match status" value="1"/>
</dbReference>
<evidence type="ECO:0000256" key="6">
    <source>
        <dbReference type="ARBA" id="ARBA00023136"/>
    </source>
</evidence>
<evidence type="ECO:0000256" key="2">
    <source>
        <dbReference type="ARBA" id="ARBA00022692"/>
    </source>
</evidence>
<feature type="transmembrane region" description="Helical" evidence="8">
    <location>
        <begin position="146"/>
        <end position="167"/>
    </location>
</feature>
<dbReference type="InterPro" id="IPR036640">
    <property type="entry name" value="ABC1_TM_sf"/>
</dbReference>
<protein>
    <submittedName>
        <fullName evidence="11">ABC transporter ATP-binding protein/permease</fullName>
    </submittedName>
</protein>
<evidence type="ECO:0000256" key="7">
    <source>
        <dbReference type="SAM" id="MobiDB-lite"/>
    </source>
</evidence>
<dbReference type="CDD" id="cd18543">
    <property type="entry name" value="ABC_6TM_Rv0194_D1_like"/>
    <property type="match status" value="1"/>
</dbReference>
<organism evidence="11 12">
    <name type="scientific">Microbacterium memoriense</name>
    <dbReference type="NCBI Taxonomy" id="2978350"/>
    <lineage>
        <taxon>Bacteria</taxon>
        <taxon>Bacillati</taxon>
        <taxon>Actinomycetota</taxon>
        <taxon>Actinomycetes</taxon>
        <taxon>Micrococcales</taxon>
        <taxon>Microbacteriaceae</taxon>
        <taxon>Microbacterium</taxon>
    </lineage>
</organism>
<dbReference type="SUPFAM" id="SSF52540">
    <property type="entry name" value="P-loop containing nucleoside triphosphate hydrolases"/>
    <property type="match status" value="1"/>
</dbReference>
<keyword evidence="2 8" id="KW-0812">Transmembrane</keyword>
<dbReference type="Gene3D" id="3.40.50.300">
    <property type="entry name" value="P-loop containing nucleotide triphosphate hydrolases"/>
    <property type="match status" value="1"/>
</dbReference>
<evidence type="ECO:0000259" key="10">
    <source>
        <dbReference type="PROSITE" id="PS50929"/>
    </source>
</evidence>
<dbReference type="InterPro" id="IPR039421">
    <property type="entry name" value="Type_1_exporter"/>
</dbReference>